<dbReference type="AlphaFoldDB" id="A0A6G7YJJ2"/>
<evidence type="ECO:0008006" key="3">
    <source>
        <dbReference type="Google" id="ProtNLM"/>
    </source>
</evidence>
<dbReference type="Proteomes" id="UP000502035">
    <property type="component" value="Chromosome"/>
</dbReference>
<dbReference type="KEGG" id="npi:G7071_17165"/>
<sequence>MVTDRTAGWLHGAPRILAPNDHLSVPKVCVFCPPGRRLRNGLVASGERTLTSTDVVTIDGLRVTTPLRTACDLGRLLHRDQAIAALDSLLRLGGLSRQRLLAELPRFRGYRGVVQLRELAPLADDRAQSPPESIVRLRWLDLGFPTPIPQVEEAAPRGSYFIDVGNREHRVGAEYLGEEFHNDEHADRDLERLSWLRGPRRWTIIEVRRKNLFGDGADFGDLLARAFGEVAV</sequence>
<dbReference type="EMBL" id="CP049866">
    <property type="protein sequence ID" value="QIK76905.1"/>
    <property type="molecule type" value="Genomic_DNA"/>
</dbReference>
<dbReference type="RefSeq" id="WP_166320589.1">
    <property type="nucleotide sequence ID" value="NZ_CP049866.1"/>
</dbReference>
<gene>
    <name evidence="1" type="ORF">G7071_17165</name>
</gene>
<organism evidence="1 2">
    <name type="scientific">Nocardioides piscis</name>
    <dbReference type="NCBI Taxonomy" id="2714938"/>
    <lineage>
        <taxon>Bacteria</taxon>
        <taxon>Bacillati</taxon>
        <taxon>Actinomycetota</taxon>
        <taxon>Actinomycetes</taxon>
        <taxon>Propionibacteriales</taxon>
        <taxon>Nocardioidaceae</taxon>
        <taxon>Nocardioides</taxon>
    </lineage>
</organism>
<accession>A0A6G7YJJ2</accession>
<keyword evidence="2" id="KW-1185">Reference proteome</keyword>
<evidence type="ECO:0000313" key="1">
    <source>
        <dbReference type="EMBL" id="QIK76905.1"/>
    </source>
</evidence>
<evidence type="ECO:0000313" key="2">
    <source>
        <dbReference type="Proteomes" id="UP000502035"/>
    </source>
</evidence>
<reference evidence="1 2" key="1">
    <citation type="submission" date="2020-03" db="EMBL/GenBank/DDBJ databases">
        <title>Nocardioides sp. nov., isolated from fish.</title>
        <authorList>
            <person name="Hyun D.-W."/>
            <person name="Bae J.-W."/>
        </authorList>
    </citation>
    <scope>NUCLEOTIDE SEQUENCE [LARGE SCALE GENOMIC DNA]</scope>
    <source>
        <strain evidence="1 2">HDW12A</strain>
    </source>
</reference>
<name>A0A6G7YJJ2_9ACTN</name>
<proteinExistence type="predicted"/>
<protein>
    <recommendedName>
        <fullName evidence="3">AbiEi antitoxin C-terminal domain-containing protein</fullName>
    </recommendedName>
</protein>